<dbReference type="SUPFAM" id="SSF51726">
    <property type="entry name" value="UROD/MetE-like"/>
    <property type="match status" value="1"/>
</dbReference>
<dbReference type="Proteomes" id="UP001451606">
    <property type="component" value="Chromosome"/>
</dbReference>
<dbReference type="NCBIfam" id="NF002272">
    <property type="entry name" value="PRK01207.1"/>
    <property type="match status" value="1"/>
</dbReference>
<dbReference type="GO" id="GO:0008270">
    <property type="term" value="F:zinc ion binding"/>
    <property type="evidence" value="ECO:0007669"/>
    <property type="project" value="InterPro"/>
</dbReference>
<dbReference type="EMBL" id="CP133772">
    <property type="protein sequence ID" value="WYY00590.1"/>
    <property type="molecule type" value="Genomic_DNA"/>
</dbReference>
<protein>
    <submittedName>
        <fullName evidence="5">Methionine synthase</fullName>
        <ecNumber evidence="5">2.1.1.13</ecNumber>
    </submittedName>
</protein>
<sequence>MQERKFITQEIGSFRKPDYLSKRFHQIQGTAEFTKLAEKATLETLGLFDQAGLMNVGVGGEMFRWEMYEHLANSLDGIEFFGMVRSFDNKYYRKGSVVSEISRKSSFHGDELKFIIGNTEKRIKVPITGPYTMMDWSFNEAYRNREDLAMAYADIINQEIRDLKKIWENRSGGEMLEIQIDEPAATTHPSEMDMVVDSVNRSIEGIKDTEFSIHVCYSRDYRLLYDRMPDLKLHGLNLEYANRDTMMTGVSDEARIGYDDIAYFSEVNEEQYPRKFLGLGVTDVHINEIESVQLIRDRIEYAMAFIENPTNVRINPDCGLRTRSREVGYQKLKNMVEARKQVYGEY</sequence>
<dbReference type="InterPro" id="IPR038071">
    <property type="entry name" value="UROD/MetE-like_sf"/>
</dbReference>
<dbReference type="AlphaFoldDB" id="A0AAX4NHH1"/>
<evidence type="ECO:0000313" key="5">
    <source>
        <dbReference type="EMBL" id="WYY00590.1"/>
    </source>
</evidence>
<dbReference type="GO" id="GO:0008705">
    <property type="term" value="F:methionine synthase activity"/>
    <property type="evidence" value="ECO:0007669"/>
    <property type="project" value="UniProtKB-EC"/>
</dbReference>
<reference evidence="5 6" key="1">
    <citation type="submission" date="2023-09" db="EMBL/GenBank/DDBJ databases">
        <authorList>
            <person name="Golyshina O.V."/>
            <person name="Lunev E.A."/>
            <person name="Bargiela R."/>
            <person name="Gaines M.C."/>
            <person name="Daum B."/>
            <person name="Bale N.J."/>
            <person name="Koenen M."/>
            <person name="Sinninghe Damst J.S."/>
            <person name="Yakimov M."/>
            <person name="Golyshin P.N."/>
        </authorList>
    </citation>
    <scope>NUCLEOTIDE SEQUENCE [LARGE SCALE GENOMIC DNA]</scope>
    <source>
        <strain evidence="5 6">M1</strain>
    </source>
</reference>
<keyword evidence="5" id="KW-0489">Methyltransferase</keyword>
<proteinExistence type="predicted"/>
<dbReference type="EC" id="2.1.1.13" evidence="5"/>
<evidence type="ECO:0000256" key="1">
    <source>
        <dbReference type="ARBA" id="ARBA00001947"/>
    </source>
</evidence>
<dbReference type="Pfam" id="PF01717">
    <property type="entry name" value="Meth_synt_2"/>
    <property type="match status" value="1"/>
</dbReference>
<accession>A0AAX4NHH1</accession>
<dbReference type="GeneID" id="95967905"/>
<keyword evidence="5" id="KW-0808">Transferase</keyword>
<organism evidence="5 6">
    <name type="scientific">Oxyplasma meridianum</name>
    <dbReference type="NCBI Taxonomy" id="3073602"/>
    <lineage>
        <taxon>Archaea</taxon>
        <taxon>Methanobacteriati</taxon>
        <taxon>Thermoplasmatota</taxon>
        <taxon>Thermoplasmata</taxon>
        <taxon>Thermoplasmatales</taxon>
        <taxon>Thermoplasmataceae</taxon>
        <taxon>Oxyplasma</taxon>
    </lineage>
</organism>
<name>A0AAX4NHH1_9ARCH</name>
<keyword evidence="2" id="KW-0479">Metal-binding</keyword>
<comment type="cofactor">
    <cofactor evidence="1">
        <name>Zn(2+)</name>
        <dbReference type="ChEBI" id="CHEBI:29105"/>
    </cofactor>
</comment>
<dbReference type="InterPro" id="IPR002629">
    <property type="entry name" value="Met_Synth_C/arc"/>
</dbReference>
<evidence type="ECO:0000256" key="3">
    <source>
        <dbReference type="ARBA" id="ARBA00022833"/>
    </source>
</evidence>
<evidence type="ECO:0000313" key="6">
    <source>
        <dbReference type="Proteomes" id="UP001451606"/>
    </source>
</evidence>
<gene>
    <name evidence="5" type="ORF">OXIME_001168</name>
</gene>
<dbReference type="GO" id="GO:0003871">
    <property type="term" value="F:5-methyltetrahydropteroyltriglutamate-homocysteine S-methyltransferase activity"/>
    <property type="evidence" value="ECO:0007669"/>
    <property type="project" value="InterPro"/>
</dbReference>
<feature type="domain" description="Cobalamin-independent methionine synthase MetE C-terminal/archaeal" evidence="4">
    <location>
        <begin position="6"/>
        <end position="340"/>
    </location>
</feature>
<dbReference type="RefSeq" id="WP_393970924.1">
    <property type="nucleotide sequence ID" value="NZ_CP133772.1"/>
</dbReference>
<evidence type="ECO:0000259" key="4">
    <source>
        <dbReference type="Pfam" id="PF01717"/>
    </source>
</evidence>
<evidence type="ECO:0000256" key="2">
    <source>
        <dbReference type="ARBA" id="ARBA00022723"/>
    </source>
</evidence>
<dbReference type="Gene3D" id="3.20.20.210">
    <property type="match status" value="1"/>
</dbReference>
<dbReference type="PANTHER" id="PTHR30519">
    <property type="entry name" value="5-METHYLTETRAHYDROPTEROYLTRIGLUTAMATE--HOMOCYSTEINE METHYLTRANSFERASE"/>
    <property type="match status" value="1"/>
</dbReference>
<dbReference type="KEGG" id="omr:OXIME_001168"/>
<dbReference type="CDD" id="cd03311">
    <property type="entry name" value="CIMS_C_terminal_like"/>
    <property type="match status" value="1"/>
</dbReference>
<keyword evidence="6" id="KW-1185">Reference proteome</keyword>
<keyword evidence="3" id="KW-0862">Zinc</keyword>
<dbReference type="GO" id="GO:0032259">
    <property type="term" value="P:methylation"/>
    <property type="evidence" value="ECO:0007669"/>
    <property type="project" value="UniProtKB-KW"/>
</dbReference>